<keyword evidence="1" id="KW-0732">Signal</keyword>
<dbReference type="EMBL" id="VBRY01000001">
    <property type="protein sequence ID" value="TLS69239.1"/>
    <property type="molecule type" value="Genomic_DNA"/>
</dbReference>
<organism evidence="2 3">
    <name type="scientific">Mariprofundus erugo</name>
    <dbReference type="NCBI Taxonomy" id="2528639"/>
    <lineage>
        <taxon>Bacteria</taxon>
        <taxon>Pseudomonadati</taxon>
        <taxon>Pseudomonadota</taxon>
        <taxon>Candidatius Mariprofundia</taxon>
        <taxon>Mariprofundales</taxon>
        <taxon>Mariprofundaceae</taxon>
        <taxon>Mariprofundus</taxon>
    </lineage>
</organism>
<evidence type="ECO:0000313" key="3">
    <source>
        <dbReference type="Proteomes" id="UP000306585"/>
    </source>
</evidence>
<name>A0A5R9GX41_9PROT</name>
<dbReference type="AlphaFoldDB" id="A0A5R9GX41"/>
<proteinExistence type="predicted"/>
<evidence type="ECO:0000256" key="1">
    <source>
        <dbReference type="SAM" id="SignalP"/>
    </source>
</evidence>
<reference evidence="2 3" key="1">
    <citation type="journal article" date="2019" name="Appl. Environ. Microbiol.">
        <title>Environmental Evidence and Genomic Insight of Iron-oxidizing Bacteria Preference Towards More Corrosion Resistant Stainless Steel at Higher Salinities.</title>
        <authorList>
            <person name="Garrison C.E."/>
            <person name="Price K.A."/>
            <person name="Field E.K."/>
        </authorList>
    </citation>
    <scope>NUCLEOTIDE SEQUENCE [LARGE SCALE GENOMIC DNA]</scope>
    <source>
        <strain evidence="2 3">P3</strain>
    </source>
</reference>
<protein>
    <submittedName>
        <fullName evidence="2">Uncharacterized protein</fullName>
    </submittedName>
</protein>
<accession>A0A5R9GX41</accession>
<dbReference type="RefSeq" id="WP_161595155.1">
    <property type="nucleotide sequence ID" value="NZ_VBRY01000001.1"/>
</dbReference>
<dbReference type="Proteomes" id="UP000306585">
    <property type="component" value="Unassembled WGS sequence"/>
</dbReference>
<feature type="signal peptide" evidence="1">
    <location>
        <begin position="1"/>
        <end position="17"/>
    </location>
</feature>
<gene>
    <name evidence="2" type="ORF">FEF65_01795</name>
</gene>
<keyword evidence="3" id="KW-1185">Reference proteome</keyword>
<feature type="chain" id="PRO_5024373687" evidence="1">
    <location>
        <begin position="18"/>
        <end position="121"/>
    </location>
</feature>
<sequence length="121" mass="13590">MLLLCLLCSIGTFSAVAENVSDDAGGVQPGGSEEPTAYLCTMAEHERIVEVVYLNAGQLVPCEVQYQKDGQTEVLWRANNKQGYCERKARWFLKKLHRLGWTCTPLKLLTWRDQPGTDELS</sequence>
<evidence type="ECO:0000313" key="2">
    <source>
        <dbReference type="EMBL" id="TLS69239.1"/>
    </source>
</evidence>
<comment type="caution">
    <text evidence="2">The sequence shown here is derived from an EMBL/GenBank/DDBJ whole genome shotgun (WGS) entry which is preliminary data.</text>
</comment>